<dbReference type="Pfam" id="PF04149">
    <property type="entry name" value="DUF397"/>
    <property type="match status" value="1"/>
</dbReference>
<evidence type="ECO:0000259" key="1">
    <source>
        <dbReference type="Pfam" id="PF04149"/>
    </source>
</evidence>
<name>A0A2V4NY00_9ACTN</name>
<dbReference type="RefSeq" id="WP_110673157.1">
    <property type="nucleotide sequence ID" value="NZ_PYBW01000154.1"/>
</dbReference>
<keyword evidence="3" id="KW-1185">Reference proteome</keyword>
<dbReference type="EMBL" id="PYBW01000154">
    <property type="protein sequence ID" value="PYC67360.1"/>
    <property type="molecule type" value="Genomic_DNA"/>
</dbReference>
<gene>
    <name evidence="2" type="ORF">C7C46_30405</name>
</gene>
<protein>
    <submittedName>
        <fullName evidence="2">DUF397 domain-containing protein</fullName>
    </submittedName>
</protein>
<dbReference type="AlphaFoldDB" id="A0A2V4NY00"/>
<organism evidence="2 3">
    <name type="scientific">Streptomyces tateyamensis</name>
    <dbReference type="NCBI Taxonomy" id="565073"/>
    <lineage>
        <taxon>Bacteria</taxon>
        <taxon>Bacillati</taxon>
        <taxon>Actinomycetota</taxon>
        <taxon>Actinomycetes</taxon>
        <taxon>Kitasatosporales</taxon>
        <taxon>Streptomycetaceae</taxon>
        <taxon>Streptomyces</taxon>
    </lineage>
</organism>
<dbReference type="Proteomes" id="UP000248039">
    <property type="component" value="Unassembled WGS sequence"/>
</dbReference>
<evidence type="ECO:0000313" key="2">
    <source>
        <dbReference type="EMBL" id="PYC67360.1"/>
    </source>
</evidence>
<proteinExistence type="predicted"/>
<dbReference type="InterPro" id="IPR007278">
    <property type="entry name" value="DUF397"/>
</dbReference>
<reference evidence="2 3" key="1">
    <citation type="submission" date="2018-03" db="EMBL/GenBank/DDBJ databases">
        <title>Bioinformatic expansion and discovery of thiopeptide antibiotics.</title>
        <authorList>
            <person name="Schwalen C.J."/>
            <person name="Hudson G.A."/>
            <person name="Mitchell D.A."/>
        </authorList>
    </citation>
    <scope>NUCLEOTIDE SEQUENCE [LARGE SCALE GENOMIC DNA]</scope>
    <source>
        <strain evidence="2 3">ATCC 21389</strain>
    </source>
</reference>
<comment type="caution">
    <text evidence="2">The sequence shown here is derived from an EMBL/GenBank/DDBJ whole genome shotgun (WGS) entry which is preliminary data.</text>
</comment>
<evidence type="ECO:0000313" key="3">
    <source>
        <dbReference type="Proteomes" id="UP000248039"/>
    </source>
</evidence>
<accession>A0A2V4NY00</accession>
<feature type="domain" description="DUF397" evidence="1">
    <location>
        <begin position="2"/>
        <end position="53"/>
    </location>
</feature>
<sequence length="61" mass="6475">MQWHTSTPSDGGECGEVSMNLAAMIPVRENDKAPYGPQLAFSPAAWSAFVHNVAAEELDAA</sequence>
<dbReference type="OrthoDB" id="3482540at2"/>